<evidence type="ECO:0000259" key="5">
    <source>
        <dbReference type="SMART" id="SM00829"/>
    </source>
</evidence>
<proteinExistence type="inferred from homology"/>
<dbReference type="GO" id="GO:0016616">
    <property type="term" value="F:oxidoreductase activity, acting on the CH-OH group of donors, NAD or NADP as acceptor"/>
    <property type="evidence" value="ECO:0007669"/>
    <property type="project" value="UniProtKB-ARBA"/>
</dbReference>
<dbReference type="InterPro" id="IPR050129">
    <property type="entry name" value="Zn_alcohol_dh"/>
</dbReference>
<dbReference type="GO" id="GO:0008270">
    <property type="term" value="F:zinc ion binding"/>
    <property type="evidence" value="ECO:0007669"/>
    <property type="project" value="InterPro"/>
</dbReference>
<evidence type="ECO:0000256" key="1">
    <source>
        <dbReference type="ARBA" id="ARBA00022723"/>
    </source>
</evidence>
<name>A0A3E0WIF2_9GAMM</name>
<dbReference type="EMBL" id="NFZW01000028">
    <property type="protein sequence ID" value="RFA32558.1"/>
    <property type="molecule type" value="Genomic_DNA"/>
</dbReference>
<sequence length="337" mass="36456">MQSAASQAQKAPQAMLAAVLTEAGHFELQQVPRPQPGPNQVRIRLQGCGICASNIPAFEGREWFQYPLSPGELGHEGWGTIDAIGDEVDHLRVGERVAALSFHAYAEYDIADADKVVRLPPALDGQPIPGEALGCIMNIFRRAQITQGQTVGIVGSGFLGSGLLQLAKAAGARVIAISRSESSCALAERLGADHVVPMQDHWEIIDQVKQLTEERFCERVLECTGKQWPLDLAGELTAFSGRLVIAGFHQDGPRSVNMQLWNWRGIDVVNAHERDPAVAVRGMQEAVAAVADGRLQIAPLLSHRFGLQDLTRGLHAAATRPEGFTKAVLMMEEANRG</sequence>
<dbReference type="PANTHER" id="PTHR43401:SF2">
    <property type="entry name" value="L-THREONINE 3-DEHYDROGENASE"/>
    <property type="match status" value="1"/>
</dbReference>
<evidence type="ECO:0000313" key="6">
    <source>
        <dbReference type="EMBL" id="RFA32558.1"/>
    </source>
</evidence>
<keyword evidence="7" id="KW-1185">Reference proteome</keyword>
<dbReference type="InterPro" id="IPR013149">
    <property type="entry name" value="ADH-like_C"/>
</dbReference>
<dbReference type="InterPro" id="IPR036291">
    <property type="entry name" value="NAD(P)-bd_dom_sf"/>
</dbReference>
<comment type="cofactor">
    <cofactor evidence="4">
        <name>Zn(2+)</name>
        <dbReference type="ChEBI" id="CHEBI:29105"/>
    </cofactor>
</comment>
<keyword evidence="1 4" id="KW-0479">Metal-binding</keyword>
<feature type="domain" description="Enoyl reductase (ER)" evidence="5">
    <location>
        <begin position="24"/>
        <end position="329"/>
    </location>
</feature>
<dbReference type="Proteomes" id="UP000256763">
    <property type="component" value="Unassembled WGS sequence"/>
</dbReference>
<dbReference type="InterPro" id="IPR013154">
    <property type="entry name" value="ADH-like_N"/>
</dbReference>
<dbReference type="PROSITE" id="PS00059">
    <property type="entry name" value="ADH_ZINC"/>
    <property type="match status" value="1"/>
</dbReference>
<organism evidence="6 7">
    <name type="scientific">Alkalilimnicola ehrlichii</name>
    <dbReference type="NCBI Taxonomy" id="351052"/>
    <lineage>
        <taxon>Bacteria</taxon>
        <taxon>Pseudomonadati</taxon>
        <taxon>Pseudomonadota</taxon>
        <taxon>Gammaproteobacteria</taxon>
        <taxon>Chromatiales</taxon>
        <taxon>Ectothiorhodospiraceae</taxon>
        <taxon>Alkalilimnicola</taxon>
    </lineage>
</organism>
<protein>
    <submittedName>
        <fullName evidence="6">L-iditol 2-dehydrogenase</fullName>
    </submittedName>
</protein>
<comment type="similarity">
    <text evidence="4">Belongs to the zinc-containing alcohol dehydrogenase family.</text>
</comment>
<dbReference type="Pfam" id="PF00107">
    <property type="entry name" value="ADH_zinc_N"/>
    <property type="match status" value="1"/>
</dbReference>
<keyword evidence="3" id="KW-0560">Oxidoreductase</keyword>
<accession>A0A3E0WIF2</accession>
<reference evidence="7" key="1">
    <citation type="submission" date="2017-05" db="EMBL/GenBank/DDBJ databases">
        <authorList>
            <person name="Sharma S."/>
            <person name="Sidhu C."/>
            <person name="Pinnaka A.K."/>
        </authorList>
    </citation>
    <scope>NUCLEOTIDE SEQUENCE [LARGE SCALE GENOMIC DNA]</scope>
    <source>
        <strain evidence="7">AK93</strain>
    </source>
</reference>
<dbReference type="Pfam" id="PF08240">
    <property type="entry name" value="ADH_N"/>
    <property type="match status" value="1"/>
</dbReference>
<comment type="caution">
    <text evidence="6">The sequence shown here is derived from an EMBL/GenBank/DDBJ whole genome shotgun (WGS) entry which is preliminary data.</text>
</comment>
<dbReference type="InterPro" id="IPR002328">
    <property type="entry name" value="ADH_Zn_CS"/>
</dbReference>
<dbReference type="AlphaFoldDB" id="A0A3E0WIF2"/>
<dbReference type="SUPFAM" id="SSF50129">
    <property type="entry name" value="GroES-like"/>
    <property type="match status" value="1"/>
</dbReference>
<gene>
    <name evidence="6" type="ORF">CAL65_19570</name>
</gene>
<keyword evidence="2 4" id="KW-0862">Zinc</keyword>
<evidence type="ECO:0000313" key="7">
    <source>
        <dbReference type="Proteomes" id="UP000256763"/>
    </source>
</evidence>
<dbReference type="InterPro" id="IPR011032">
    <property type="entry name" value="GroES-like_sf"/>
</dbReference>
<dbReference type="RefSeq" id="WP_220348881.1">
    <property type="nucleotide sequence ID" value="NZ_NFZV01000029.1"/>
</dbReference>
<dbReference type="PANTHER" id="PTHR43401">
    <property type="entry name" value="L-THREONINE 3-DEHYDROGENASE"/>
    <property type="match status" value="1"/>
</dbReference>
<dbReference type="SUPFAM" id="SSF51735">
    <property type="entry name" value="NAD(P)-binding Rossmann-fold domains"/>
    <property type="match status" value="1"/>
</dbReference>
<dbReference type="SMART" id="SM00829">
    <property type="entry name" value="PKS_ER"/>
    <property type="match status" value="1"/>
</dbReference>
<evidence type="ECO:0000256" key="3">
    <source>
        <dbReference type="ARBA" id="ARBA00023002"/>
    </source>
</evidence>
<evidence type="ECO:0000256" key="2">
    <source>
        <dbReference type="ARBA" id="ARBA00022833"/>
    </source>
</evidence>
<dbReference type="CDD" id="cd08269">
    <property type="entry name" value="Zn_ADH9"/>
    <property type="match status" value="1"/>
</dbReference>
<dbReference type="InterPro" id="IPR020843">
    <property type="entry name" value="ER"/>
</dbReference>
<evidence type="ECO:0000256" key="4">
    <source>
        <dbReference type="RuleBase" id="RU361277"/>
    </source>
</evidence>
<dbReference type="Gene3D" id="3.90.180.10">
    <property type="entry name" value="Medium-chain alcohol dehydrogenases, catalytic domain"/>
    <property type="match status" value="1"/>
</dbReference>